<dbReference type="EMBL" id="FQYX01000058">
    <property type="protein sequence ID" value="SHJ91875.1"/>
    <property type="molecule type" value="Genomic_DNA"/>
</dbReference>
<organism evidence="1 2">
    <name type="scientific">Arenibacter nanhaiticus</name>
    <dbReference type="NCBI Taxonomy" id="558155"/>
    <lineage>
        <taxon>Bacteria</taxon>
        <taxon>Pseudomonadati</taxon>
        <taxon>Bacteroidota</taxon>
        <taxon>Flavobacteriia</taxon>
        <taxon>Flavobacteriales</taxon>
        <taxon>Flavobacteriaceae</taxon>
        <taxon>Arenibacter</taxon>
    </lineage>
</organism>
<dbReference type="Proteomes" id="UP000184231">
    <property type="component" value="Unassembled WGS sequence"/>
</dbReference>
<evidence type="ECO:0000313" key="2">
    <source>
        <dbReference type="Proteomes" id="UP000184231"/>
    </source>
</evidence>
<gene>
    <name evidence="1" type="ORF">SAMN04487911_1583</name>
</gene>
<reference evidence="1 2" key="1">
    <citation type="submission" date="2016-11" db="EMBL/GenBank/DDBJ databases">
        <authorList>
            <person name="Jaros S."/>
            <person name="Januszkiewicz K."/>
            <person name="Wedrychowicz H."/>
        </authorList>
    </citation>
    <scope>NUCLEOTIDE SEQUENCE [LARGE SCALE GENOMIC DNA]</scope>
    <source>
        <strain evidence="1 2">CGMCC 1.8863</strain>
    </source>
</reference>
<dbReference type="STRING" id="558155.SAMN04487911_1583"/>
<dbReference type="RefSeq" id="WP_072766058.1">
    <property type="nucleotide sequence ID" value="NZ_FQYX01000058.1"/>
</dbReference>
<proteinExistence type="predicted"/>
<accession>A0A1M6N833</accession>
<dbReference type="OrthoDB" id="1260896at2"/>
<evidence type="ECO:0000313" key="1">
    <source>
        <dbReference type="EMBL" id="SHJ91875.1"/>
    </source>
</evidence>
<dbReference type="AlphaFoldDB" id="A0A1M6N833"/>
<keyword evidence="2" id="KW-1185">Reference proteome</keyword>
<protein>
    <submittedName>
        <fullName evidence="1">Uncharacterized protein</fullName>
    </submittedName>
</protein>
<sequence length="239" mass="27900">MTEKEITEKSVFEKFKKAYVNFPSGQIEHIDKPDFIIHSKEKIGIEITQIFKDDFKSEKGSILKSFEETTKRVSSELLHLLIGKQIPKCFINIHLNENEFPIKYSPKEIAKIILTDILKNILLDNKNYILEITNYGHLPNVIDSYDIIFNEKIKNHEFIESYSAVGGIIDNLKIQNILDKKEESKKSFGKCDKFWLVIKSGELSSDYFPTIRIDKEKLNTTFDKVFILKYLESELIQIK</sequence>
<name>A0A1M6N833_9FLAO</name>